<organism evidence="2 3">
    <name type="scientific">Tuber borchii</name>
    <name type="common">White truffle</name>
    <dbReference type="NCBI Taxonomy" id="42251"/>
    <lineage>
        <taxon>Eukaryota</taxon>
        <taxon>Fungi</taxon>
        <taxon>Dikarya</taxon>
        <taxon>Ascomycota</taxon>
        <taxon>Pezizomycotina</taxon>
        <taxon>Pezizomycetes</taxon>
        <taxon>Pezizales</taxon>
        <taxon>Tuberaceae</taxon>
        <taxon>Tuber</taxon>
    </lineage>
</organism>
<dbReference type="PANTHER" id="PTHR36168">
    <property type="entry name" value="CHROMOSOME 1, WHOLE GENOME SHOTGUN SEQUENCE"/>
    <property type="match status" value="1"/>
</dbReference>
<name>A0A2T6ZX60_TUBBO</name>
<dbReference type="EMBL" id="NESQ01000073">
    <property type="protein sequence ID" value="PUU80069.1"/>
    <property type="molecule type" value="Genomic_DNA"/>
</dbReference>
<dbReference type="STRING" id="42251.A0A2T6ZX60"/>
<dbReference type="Pfam" id="PF13191">
    <property type="entry name" value="AAA_16"/>
    <property type="match status" value="1"/>
</dbReference>
<evidence type="ECO:0000313" key="2">
    <source>
        <dbReference type="EMBL" id="PUU80069.1"/>
    </source>
</evidence>
<dbReference type="InterPro" id="IPR041664">
    <property type="entry name" value="AAA_16"/>
</dbReference>
<protein>
    <submittedName>
        <fullName evidence="2">P-loop containing nucleoside triphosphate hydrolase protein</fullName>
    </submittedName>
</protein>
<feature type="domain" description="AAA+ ATPase" evidence="1">
    <location>
        <begin position="170"/>
        <end position="342"/>
    </location>
</feature>
<keyword evidence="3" id="KW-1185">Reference proteome</keyword>
<dbReference type="PANTHER" id="PTHR36168:SF1">
    <property type="entry name" value="ORC1-LIKE AAA ATPASE DOMAIN-CONTAINING PROTEIN"/>
    <property type="match status" value="1"/>
</dbReference>
<dbReference type="Proteomes" id="UP000244722">
    <property type="component" value="Unassembled WGS sequence"/>
</dbReference>
<dbReference type="Gene3D" id="3.40.50.300">
    <property type="entry name" value="P-loop containing nucleotide triphosphate hydrolases"/>
    <property type="match status" value="1"/>
</dbReference>
<dbReference type="InterPro" id="IPR003593">
    <property type="entry name" value="AAA+_ATPase"/>
</dbReference>
<evidence type="ECO:0000313" key="3">
    <source>
        <dbReference type="Proteomes" id="UP000244722"/>
    </source>
</evidence>
<sequence>MMASRVARIPHYTSPYLFSPRISPTLRFHPHQLPAFHVPLPQFQSSVPNYFRQGTQRGFSMWESPAWSRSSGHIHWQNFLKKCQKSHKWFSEKIKALLQTNFGLGLATIFAGSVSNVVYTQYTNRIREIKLQSALAMGAVPDIERKVNFVERLGATKAIESILKPHIDYEHYNMIVGNHGTGKTTLVRHVGHKLDGILYVSIRPNCASDKSFAEEMAKAFHWTSPTHFWLDRLLAYWGISTAATADDTRALLDRVFNEFHNQAKLFKIKNGRTPVLVLDNVNRLAQDNPKLLNVLQDMAKDAADDGTYITVFVTSEGKAPIQMLSRSSSSRLGKVMEIGDLNHEEAIDFLCNKRGISKSTSQEIYGLVGGRLGLLGSTINELHSGQNFTDVRTLLLTDAKKVLRNAGMDQKAQFEPIAKPIAQFILKHGRISLDDFYKIAGAQGDKLLSIDVFTNVPRTEWVFFDTRPMEIAVGALVGEAAG</sequence>
<reference evidence="2 3" key="1">
    <citation type="submission" date="2017-04" db="EMBL/GenBank/DDBJ databases">
        <title>Draft genome sequence of Tuber borchii Vittad., a whitish edible truffle.</title>
        <authorList>
            <consortium name="DOE Joint Genome Institute"/>
            <person name="Murat C."/>
            <person name="Kuo A."/>
            <person name="Barry K.W."/>
            <person name="Clum A."/>
            <person name="Dockter R.B."/>
            <person name="Fauchery L."/>
            <person name="Iotti M."/>
            <person name="Kohler A."/>
            <person name="Labutti K."/>
            <person name="Lindquist E.A."/>
            <person name="Lipzen A."/>
            <person name="Ohm R.A."/>
            <person name="Wang M."/>
            <person name="Grigoriev I.V."/>
            <person name="Zambonelli A."/>
            <person name="Martin F.M."/>
        </authorList>
    </citation>
    <scope>NUCLEOTIDE SEQUENCE [LARGE SCALE GENOMIC DNA]</scope>
    <source>
        <strain evidence="2 3">Tbo3840</strain>
    </source>
</reference>
<comment type="caution">
    <text evidence="2">The sequence shown here is derived from an EMBL/GenBank/DDBJ whole genome shotgun (WGS) entry which is preliminary data.</text>
</comment>
<dbReference type="InterPro" id="IPR027417">
    <property type="entry name" value="P-loop_NTPase"/>
</dbReference>
<evidence type="ECO:0000259" key="1">
    <source>
        <dbReference type="SMART" id="SM00382"/>
    </source>
</evidence>
<dbReference type="AlphaFoldDB" id="A0A2T6ZX60"/>
<dbReference type="SUPFAM" id="SSF52540">
    <property type="entry name" value="P-loop containing nucleoside triphosphate hydrolases"/>
    <property type="match status" value="1"/>
</dbReference>
<accession>A0A2T6ZX60</accession>
<keyword evidence="2" id="KW-0378">Hydrolase</keyword>
<dbReference type="GO" id="GO:0016787">
    <property type="term" value="F:hydrolase activity"/>
    <property type="evidence" value="ECO:0007669"/>
    <property type="project" value="UniProtKB-KW"/>
</dbReference>
<dbReference type="OrthoDB" id="511599at2759"/>
<dbReference type="SMART" id="SM00382">
    <property type="entry name" value="AAA"/>
    <property type="match status" value="1"/>
</dbReference>
<proteinExistence type="predicted"/>
<gene>
    <name evidence="2" type="ORF">B9Z19DRAFT_1107289</name>
</gene>